<dbReference type="Proteomes" id="UP000243985">
    <property type="component" value="Unassembled WGS sequence"/>
</dbReference>
<dbReference type="NCBIfam" id="TIGR03071">
    <property type="entry name" value="couple_hipA"/>
    <property type="match status" value="1"/>
</dbReference>
<feature type="domain" description="HipA N-terminal subdomain 1" evidence="1">
    <location>
        <begin position="5"/>
        <end position="103"/>
    </location>
</feature>
<dbReference type="InterPro" id="IPR017508">
    <property type="entry name" value="HipA_N1"/>
</dbReference>
<evidence type="ECO:0000259" key="1">
    <source>
        <dbReference type="Pfam" id="PF13657"/>
    </source>
</evidence>
<dbReference type="GO" id="GO:0016301">
    <property type="term" value="F:kinase activity"/>
    <property type="evidence" value="ECO:0007669"/>
    <property type="project" value="UniProtKB-KW"/>
</dbReference>
<proteinExistence type="predicted"/>
<dbReference type="RefSeq" id="WP_107780983.1">
    <property type="nucleotide sequence ID" value="NZ_CAUQGS010000089.1"/>
</dbReference>
<name>A0A2T5XZB1_9FLAO</name>
<protein>
    <submittedName>
        <fullName evidence="2">Serine/threonine-protein kinase HipA</fullName>
    </submittedName>
</protein>
<dbReference type="AlphaFoldDB" id="A0A2T5XZB1"/>
<dbReference type="Pfam" id="PF13657">
    <property type="entry name" value="Couple_hipA"/>
    <property type="match status" value="1"/>
</dbReference>
<gene>
    <name evidence="2" type="ORF">C8P65_101484</name>
</gene>
<accession>A0A2T5XZB1</accession>
<keyword evidence="2" id="KW-0808">Transferase</keyword>
<keyword evidence="2" id="KW-0418">Kinase</keyword>
<sequence length="107" mass="12342">MRQAAVLYNKERAGVLTQHDDASFTFTYDDAWYADASKPAISLSFPKSQQNYHADYFFPFFFHLLPEGKNRVRACKYFRIDIDDDFGLLMTVAQNDTIGAITVKPIY</sequence>
<dbReference type="GeneID" id="84579882"/>
<comment type="caution">
    <text evidence="2">The sequence shown here is derived from an EMBL/GenBank/DDBJ whole genome shotgun (WGS) entry which is preliminary data.</text>
</comment>
<reference evidence="2 3" key="1">
    <citation type="submission" date="2018-04" db="EMBL/GenBank/DDBJ databases">
        <title>Genomic Encyclopedia of Archaeal and Bacterial Type Strains, Phase II (KMG-II): from individual species to whole genera.</title>
        <authorList>
            <person name="Goeker M."/>
        </authorList>
    </citation>
    <scope>NUCLEOTIDE SEQUENCE [LARGE SCALE GENOMIC DNA]</scope>
    <source>
        <strain evidence="2 3">DSM 22902</strain>
    </source>
</reference>
<evidence type="ECO:0000313" key="3">
    <source>
        <dbReference type="Proteomes" id="UP000243985"/>
    </source>
</evidence>
<evidence type="ECO:0000313" key="2">
    <source>
        <dbReference type="EMBL" id="PTX08815.1"/>
    </source>
</evidence>
<dbReference type="EMBL" id="QBKG01000001">
    <property type="protein sequence ID" value="PTX08815.1"/>
    <property type="molecule type" value="Genomic_DNA"/>
</dbReference>
<organism evidence="2 3">
    <name type="scientific">Capnocytophaga leadbetteri</name>
    <dbReference type="NCBI Taxonomy" id="327575"/>
    <lineage>
        <taxon>Bacteria</taxon>
        <taxon>Pseudomonadati</taxon>
        <taxon>Bacteroidota</taxon>
        <taxon>Flavobacteriia</taxon>
        <taxon>Flavobacteriales</taxon>
        <taxon>Flavobacteriaceae</taxon>
        <taxon>Capnocytophaga</taxon>
    </lineage>
</organism>